<dbReference type="OrthoDB" id="158485at2759"/>
<dbReference type="AlphaFoldDB" id="A0A9N8YPL3"/>
<proteinExistence type="predicted"/>
<sequence>MSVVQKIILNQARYNLWANQQLLTSVSEIPEDSYRAHAGLIFRSIHGTLNHILVADKIWFARFTENYENYEELSNFLRMSSNVPLAKDATSSHWESFVPDRKELSAKIIEQSNKWINHITSLPSTLDIENKFLTYTNSSGATVKTNALVDYLHVFNHCTHHRGQISAAITGFGYKAPVMDLVYYNIQHDEKPF</sequence>
<dbReference type="Gene3D" id="1.20.120.450">
    <property type="entry name" value="dinb family like domain"/>
    <property type="match status" value="1"/>
</dbReference>
<evidence type="ECO:0000256" key="1">
    <source>
        <dbReference type="ARBA" id="ARBA00022723"/>
    </source>
</evidence>
<dbReference type="InterPro" id="IPR034660">
    <property type="entry name" value="DinB/YfiT-like"/>
</dbReference>
<dbReference type="InterPro" id="IPR007837">
    <property type="entry name" value="DinB"/>
</dbReference>
<gene>
    <name evidence="2" type="ORF">ALEPTO_LOCUS83</name>
</gene>
<keyword evidence="3" id="KW-1185">Reference proteome</keyword>
<dbReference type="GO" id="GO:0046872">
    <property type="term" value="F:metal ion binding"/>
    <property type="evidence" value="ECO:0007669"/>
    <property type="project" value="UniProtKB-KW"/>
</dbReference>
<dbReference type="PANTHER" id="PTHR37302">
    <property type="entry name" value="SLR1116 PROTEIN"/>
    <property type="match status" value="1"/>
</dbReference>
<dbReference type="SUPFAM" id="SSF109854">
    <property type="entry name" value="DinB/YfiT-like putative metalloenzymes"/>
    <property type="match status" value="1"/>
</dbReference>
<name>A0A9N8YPL3_9GLOM</name>
<dbReference type="EMBL" id="CAJVPS010000003">
    <property type="protein sequence ID" value="CAG8438237.1"/>
    <property type="molecule type" value="Genomic_DNA"/>
</dbReference>
<comment type="caution">
    <text evidence="2">The sequence shown here is derived from an EMBL/GenBank/DDBJ whole genome shotgun (WGS) entry which is preliminary data.</text>
</comment>
<dbReference type="Proteomes" id="UP000789508">
    <property type="component" value="Unassembled WGS sequence"/>
</dbReference>
<dbReference type="Pfam" id="PF05163">
    <property type="entry name" value="DinB"/>
    <property type="match status" value="1"/>
</dbReference>
<evidence type="ECO:0000313" key="2">
    <source>
        <dbReference type="EMBL" id="CAG8438237.1"/>
    </source>
</evidence>
<accession>A0A9N8YPL3</accession>
<dbReference type="PANTHER" id="PTHR37302:SF1">
    <property type="entry name" value="PROTEIN DINB"/>
    <property type="match status" value="1"/>
</dbReference>
<protein>
    <submittedName>
        <fullName evidence="2">578_t:CDS:1</fullName>
    </submittedName>
</protein>
<organism evidence="2 3">
    <name type="scientific">Ambispora leptoticha</name>
    <dbReference type="NCBI Taxonomy" id="144679"/>
    <lineage>
        <taxon>Eukaryota</taxon>
        <taxon>Fungi</taxon>
        <taxon>Fungi incertae sedis</taxon>
        <taxon>Mucoromycota</taxon>
        <taxon>Glomeromycotina</taxon>
        <taxon>Glomeromycetes</taxon>
        <taxon>Archaeosporales</taxon>
        <taxon>Ambisporaceae</taxon>
        <taxon>Ambispora</taxon>
    </lineage>
</organism>
<reference evidence="2" key="1">
    <citation type="submission" date="2021-06" db="EMBL/GenBank/DDBJ databases">
        <authorList>
            <person name="Kallberg Y."/>
            <person name="Tangrot J."/>
            <person name="Rosling A."/>
        </authorList>
    </citation>
    <scope>NUCLEOTIDE SEQUENCE</scope>
    <source>
        <strain evidence="2">FL130A</strain>
    </source>
</reference>
<keyword evidence="1" id="KW-0479">Metal-binding</keyword>
<evidence type="ECO:0000313" key="3">
    <source>
        <dbReference type="Proteomes" id="UP000789508"/>
    </source>
</evidence>